<dbReference type="InterPro" id="IPR011009">
    <property type="entry name" value="Kinase-like_dom_sf"/>
</dbReference>
<dbReference type="Gene3D" id="1.10.510.10">
    <property type="entry name" value="Transferase(Phosphotransferase) domain 1"/>
    <property type="match status" value="1"/>
</dbReference>
<dbReference type="Proteomes" id="UP000266861">
    <property type="component" value="Unassembled WGS sequence"/>
</dbReference>
<dbReference type="PROSITE" id="PS50011">
    <property type="entry name" value="PROTEIN_KINASE_DOM"/>
    <property type="match status" value="1"/>
</dbReference>
<evidence type="ECO:0000256" key="1">
    <source>
        <dbReference type="ARBA" id="ARBA00022679"/>
    </source>
</evidence>
<keyword evidence="3" id="KW-0418">Kinase</keyword>
<dbReference type="PANTHER" id="PTHR44329">
    <property type="entry name" value="SERINE/THREONINE-PROTEIN KINASE TNNI3K-RELATED"/>
    <property type="match status" value="1"/>
</dbReference>
<keyword evidence="2" id="KW-0547">Nucleotide-binding</keyword>
<evidence type="ECO:0000313" key="6">
    <source>
        <dbReference type="EMBL" id="RHZ89730.1"/>
    </source>
</evidence>
<evidence type="ECO:0000256" key="4">
    <source>
        <dbReference type="ARBA" id="ARBA00022840"/>
    </source>
</evidence>
<feature type="domain" description="Protein kinase" evidence="5">
    <location>
        <begin position="74"/>
        <end position="342"/>
    </location>
</feature>
<dbReference type="STRING" id="1348612.A0A397JZ38"/>
<evidence type="ECO:0000259" key="5">
    <source>
        <dbReference type="PROSITE" id="PS50011"/>
    </source>
</evidence>
<dbReference type="InterPro" id="IPR001245">
    <property type="entry name" value="Ser-Thr/Tyr_kinase_cat_dom"/>
</dbReference>
<dbReference type="Pfam" id="PF07714">
    <property type="entry name" value="PK_Tyr_Ser-Thr"/>
    <property type="match status" value="1"/>
</dbReference>
<gene>
    <name evidence="6" type="ORF">Glove_11g35</name>
</gene>
<keyword evidence="1" id="KW-0808">Transferase</keyword>
<keyword evidence="7" id="KW-1185">Reference proteome</keyword>
<dbReference type="GO" id="GO:0004674">
    <property type="term" value="F:protein serine/threonine kinase activity"/>
    <property type="evidence" value="ECO:0007669"/>
    <property type="project" value="TreeGrafter"/>
</dbReference>
<accession>A0A397JZ38</accession>
<dbReference type="OrthoDB" id="6718656at2759"/>
<evidence type="ECO:0000256" key="2">
    <source>
        <dbReference type="ARBA" id="ARBA00022741"/>
    </source>
</evidence>
<dbReference type="GO" id="GO:0005524">
    <property type="term" value="F:ATP binding"/>
    <property type="evidence" value="ECO:0007669"/>
    <property type="project" value="UniProtKB-KW"/>
</dbReference>
<organism evidence="6 7">
    <name type="scientific">Diversispora epigaea</name>
    <dbReference type="NCBI Taxonomy" id="1348612"/>
    <lineage>
        <taxon>Eukaryota</taxon>
        <taxon>Fungi</taxon>
        <taxon>Fungi incertae sedis</taxon>
        <taxon>Mucoromycota</taxon>
        <taxon>Glomeromycotina</taxon>
        <taxon>Glomeromycetes</taxon>
        <taxon>Diversisporales</taxon>
        <taxon>Diversisporaceae</taxon>
        <taxon>Diversispora</taxon>
    </lineage>
</organism>
<dbReference type="InterPro" id="IPR000719">
    <property type="entry name" value="Prot_kinase_dom"/>
</dbReference>
<keyword evidence="4" id="KW-0067">ATP-binding</keyword>
<protein>
    <recommendedName>
        <fullName evidence="5">Protein kinase domain-containing protein</fullName>
    </recommendedName>
</protein>
<dbReference type="PANTHER" id="PTHR44329:SF288">
    <property type="entry name" value="MITOGEN-ACTIVATED PROTEIN KINASE KINASE KINASE 20"/>
    <property type="match status" value="1"/>
</dbReference>
<evidence type="ECO:0000313" key="7">
    <source>
        <dbReference type="Proteomes" id="UP000266861"/>
    </source>
</evidence>
<dbReference type="SUPFAM" id="SSF56112">
    <property type="entry name" value="Protein kinase-like (PK-like)"/>
    <property type="match status" value="1"/>
</dbReference>
<comment type="caution">
    <text evidence="6">The sequence shown here is derived from an EMBL/GenBank/DDBJ whole genome shotgun (WGS) entry which is preliminary data.</text>
</comment>
<dbReference type="EMBL" id="PQFF01000009">
    <property type="protein sequence ID" value="RHZ89730.1"/>
    <property type="molecule type" value="Genomic_DNA"/>
</dbReference>
<dbReference type="InterPro" id="IPR051681">
    <property type="entry name" value="Ser/Thr_Kinases-Pseudokinases"/>
</dbReference>
<sequence>MTKKNNKIFQGYCKNCHHPNTSFDWCQPCNSQRFRNNFYKWTSGNINVDNIIMKMQTGAKNSREILEWIPWLKFKNVSLIDSGGLGSVYSANWIDGCIAYWNEEKKDWGRYESGSTFVIKIFDDSKNMTASFLNEVFAIHQSNISGLIRYYGFTKEPNSDNYGIVSEYAGKNLHQHIAAAVESSNKLEILIDISLTLNKLHSSGLIHKNIHTRNILKKQNSTFIISDFGLCFQANKELGSREYFGVLEYSAPEILLGSQHTKESDIYSFGILMLEVFAGVIKLPNITPDFLLAKEICYSDIRPEISSKLPTPIVNLIKRCWDKFPKNRPTSHEISELLSEWWMKILNMNDHTLTKLFQHFPILNIKDNLNNLNTTLLSQKFNSKRLDYCYYLDKIIDQDYMAVDDFEEDHPPSFMMLEGIEF</sequence>
<proteinExistence type="predicted"/>
<reference evidence="6 7" key="1">
    <citation type="submission" date="2018-08" db="EMBL/GenBank/DDBJ databases">
        <title>Genome and evolution of the arbuscular mycorrhizal fungus Diversispora epigaea (formerly Glomus versiforme) and its bacterial endosymbionts.</title>
        <authorList>
            <person name="Sun X."/>
            <person name="Fei Z."/>
            <person name="Harrison M."/>
        </authorList>
    </citation>
    <scope>NUCLEOTIDE SEQUENCE [LARGE SCALE GENOMIC DNA]</scope>
    <source>
        <strain evidence="6 7">IT104</strain>
    </source>
</reference>
<evidence type="ECO:0000256" key="3">
    <source>
        <dbReference type="ARBA" id="ARBA00022777"/>
    </source>
</evidence>
<dbReference type="AlphaFoldDB" id="A0A397JZ38"/>
<name>A0A397JZ38_9GLOM</name>